<dbReference type="InterPro" id="IPR003494">
    <property type="entry name" value="SHS2_FtsA"/>
</dbReference>
<dbReference type="GO" id="GO:0043093">
    <property type="term" value="P:FtsZ-dependent cytokinesis"/>
    <property type="evidence" value="ECO:0007669"/>
    <property type="project" value="UniProtKB-UniRule"/>
</dbReference>
<keyword evidence="1 5" id="KW-1003">Cell membrane</keyword>
<dbReference type="InterPro" id="IPR020823">
    <property type="entry name" value="Cell_div_FtsA"/>
</dbReference>
<dbReference type="Gene3D" id="3.30.420.40">
    <property type="match status" value="2"/>
</dbReference>
<evidence type="ECO:0000313" key="8">
    <source>
        <dbReference type="EMBL" id="PIP46373.1"/>
    </source>
</evidence>
<evidence type="ECO:0000256" key="3">
    <source>
        <dbReference type="ARBA" id="ARBA00023136"/>
    </source>
</evidence>
<evidence type="ECO:0000256" key="6">
    <source>
        <dbReference type="PIRNR" id="PIRNR003101"/>
    </source>
</evidence>
<dbReference type="Proteomes" id="UP000230007">
    <property type="component" value="Unassembled WGS sequence"/>
</dbReference>
<gene>
    <name evidence="5 8" type="primary">ftsA</name>
    <name evidence="8" type="ORF">COX15_00785</name>
</gene>
<dbReference type="EMBL" id="PCSK01000016">
    <property type="protein sequence ID" value="PIP46373.1"/>
    <property type="molecule type" value="Genomic_DNA"/>
</dbReference>
<dbReference type="HAMAP" id="MF_02033">
    <property type="entry name" value="FtsA"/>
    <property type="match status" value="1"/>
</dbReference>
<feature type="domain" description="SHS2" evidence="7">
    <location>
        <begin position="6"/>
        <end position="194"/>
    </location>
</feature>
<evidence type="ECO:0000256" key="1">
    <source>
        <dbReference type="ARBA" id="ARBA00022475"/>
    </source>
</evidence>
<comment type="similarity">
    <text evidence="5 6">Belongs to the FtsA/MreB family.</text>
</comment>
<dbReference type="Pfam" id="PF02491">
    <property type="entry name" value="SHS2_FTSA"/>
    <property type="match status" value="1"/>
</dbReference>
<keyword evidence="3 5" id="KW-0472">Membrane</keyword>
<dbReference type="PANTHER" id="PTHR32432">
    <property type="entry name" value="CELL DIVISION PROTEIN FTSA-RELATED"/>
    <property type="match status" value="1"/>
</dbReference>
<dbReference type="SMART" id="SM00842">
    <property type="entry name" value="FtsA"/>
    <property type="match status" value="1"/>
</dbReference>
<name>A0A2H0ALW9_9BACT</name>
<evidence type="ECO:0000313" key="9">
    <source>
        <dbReference type="Proteomes" id="UP000230007"/>
    </source>
</evidence>
<dbReference type="GO" id="GO:0032153">
    <property type="term" value="C:cell division site"/>
    <property type="evidence" value="ECO:0007669"/>
    <property type="project" value="UniProtKB-UniRule"/>
</dbReference>
<comment type="subcellular location">
    <subcellularLocation>
        <location evidence="5">Cell membrane</location>
        <topology evidence="5">Peripheral membrane protein</topology>
        <orientation evidence="5">Cytoplasmic side</orientation>
    </subcellularLocation>
    <text evidence="5">Localizes to the Z ring in an FtsZ-dependent manner. Targeted to the membrane through a conserved C-terminal amphipathic helix.</text>
</comment>
<comment type="caution">
    <text evidence="8">The sequence shown here is derived from an EMBL/GenBank/DDBJ whole genome shotgun (WGS) entry which is preliminary data.</text>
</comment>
<comment type="subunit">
    <text evidence="5">Self-interacts. Interacts with FtsZ.</text>
</comment>
<dbReference type="CDD" id="cd24048">
    <property type="entry name" value="ASKHA_NBD_FtsA"/>
    <property type="match status" value="1"/>
</dbReference>
<evidence type="ECO:0000259" key="7">
    <source>
        <dbReference type="SMART" id="SM00842"/>
    </source>
</evidence>
<sequence length="408" mass="43376">MAKNQILGLDVGSGSVKAVVAEPAENNKISLLYSIERPSRGLRKGVVVDMEDAASAVNAVLQEVKNFSKSAINNIYLNVGSANVHSQISRGIIAVSRASSEIHRDDVSRAIQASEAVHLPSNRMILHTITREFIVDGVGDIRDPLGMVGVRLEVVSVIIDAFEPAVKNLMKCVELGGGSISGLIFSPLASSMSILSKSQKELGVISIDIGYGTTGIAIYEENKLLHTTVFPVGAGHITNDLAVALKIPVEAAEKLKVSYGYALAKEVAHKESIDLKKIDANLKGAPSRKYVAEIIEARLSEICELINNELRLIGKAGRLPGGAVLAGGGAKLPGIQELFRDELKLSAQIGLPISGFFVASVPGVSDMLESPEYVSVLGLLSWGRELQPSRQGLASGNFLIKFLKSLLP</sequence>
<dbReference type="SUPFAM" id="SSF53067">
    <property type="entry name" value="Actin-like ATPase domain"/>
    <property type="match status" value="2"/>
</dbReference>
<proteinExistence type="inferred from homology"/>
<evidence type="ECO:0000256" key="4">
    <source>
        <dbReference type="ARBA" id="ARBA00023306"/>
    </source>
</evidence>
<accession>A0A2H0ALW9</accession>
<dbReference type="GO" id="GO:0009898">
    <property type="term" value="C:cytoplasmic side of plasma membrane"/>
    <property type="evidence" value="ECO:0007669"/>
    <property type="project" value="UniProtKB-UniRule"/>
</dbReference>
<reference evidence="8 9" key="1">
    <citation type="submission" date="2017-09" db="EMBL/GenBank/DDBJ databases">
        <title>Depth-based differentiation of microbial function through sediment-hosted aquifers and enrichment of novel symbionts in the deep terrestrial subsurface.</title>
        <authorList>
            <person name="Probst A.J."/>
            <person name="Ladd B."/>
            <person name="Jarett J.K."/>
            <person name="Geller-Mcgrath D.E."/>
            <person name="Sieber C.M."/>
            <person name="Emerson J.B."/>
            <person name="Anantharaman K."/>
            <person name="Thomas B.C."/>
            <person name="Malmstrom R."/>
            <person name="Stieglmeier M."/>
            <person name="Klingl A."/>
            <person name="Woyke T."/>
            <person name="Ryan C.M."/>
            <person name="Banfield J.F."/>
        </authorList>
    </citation>
    <scope>NUCLEOTIDE SEQUENCE [LARGE SCALE GENOMIC DNA]</scope>
    <source>
        <strain evidence="8">CG23_combo_of_CG06-09_8_20_14_all_42_19</strain>
    </source>
</reference>
<protein>
    <recommendedName>
        <fullName evidence="5 6">Cell division protein FtsA</fullName>
    </recommendedName>
</protein>
<comment type="function">
    <text evidence="5 6">Cell division protein that is involved in the assembly of the Z ring. May serve as a membrane anchor for the Z ring.</text>
</comment>
<dbReference type="PANTHER" id="PTHR32432:SF4">
    <property type="entry name" value="CELL DIVISION PROTEIN FTSA"/>
    <property type="match status" value="1"/>
</dbReference>
<dbReference type="InterPro" id="IPR043129">
    <property type="entry name" value="ATPase_NBD"/>
</dbReference>
<organism evidence="8 9">
    <name type="scientific">Candidatus Colwellbacteria bacterium CG23_combo_of_CG06-09_8_20_14_all_42_19</name>
    <dbReference type="NCBI Taxonomy" id="1974541"/>
    <lineage>
        <taxon>Bacteria</taxon>
        <taxon>Candidatus Colwelliibacteriota</taxon>
    </lineage>
</organism>
<dbReference type="InterPro" id="IPR050696">
    <property type="entry name" value="FtsA/MreB"/>
</dbReference>
<dbReference type="Pfam" id="PF14450">
    <property type="entry name" value="FtsA"/>
    <property type="match status" value="1"/>
</dbReference>
<dbReference type="NCBIfam" id="TIGR01174">
    <property type="entry name" value="ftsA"/>
    <property type="match status" value="1"/>
</dbReference>
<evidence type="ECO:0000256" key="2">
    <source>
        <dbReference type="ARBA" id="ARBA00022618"/>
    </source>
</evidence>
<dbReference type="PIRSF" id="PIRSF003101">
    <property type="entry name" value="FtsA"/>
    <property type="match status" value="1"/>
</dbReference>
<keyword evidence="4 5" id="KW-0131">Cell cycle</keyword>
<evidence type="ECO:0000256" key="5">
    <source>
        <dbReference type="HAMAP-Rule" id="MF_02033"/>
    </source>
</evidence>
<keyword evidence="2 5" id="KW-0132">Cell division</keyword>
<dbReference type="AlphaFoldDB" id="A0A2H0ALW9"/>